<comment type="caution">
    <text evidence="8">The sequence shown here is derived from an EMBL/GenBank/DDBJ whole genome shotgun (WGS) entry which is preliminary data.</text>
</comment>
<proteinExistence type="inferred from homology"/>
<dbReference type="PROSITE" id="PS50949">
    <property type="entry name" value="HTH_GNTR"/>
    <property type="match status" value="1"/>
</dbReference>
<keyword evidence="4" id="KW-0238">DNA-binding</keyword>
<sequence length="434" mass="45441">MAVQYQISGKTAAEIVRSVEDGVRTGALRAGDLLPTVRALAAELSVAANTAAAAYQQLRQRGIVETQGRHGTRVRPEPPISADRSTGGPVVPDGVLDLALGEPSLLPDLGPVLAHVAAQGVTANYRDAGVLPELAERARERLPDLPADAALTVVGGALDGLDLLFSTMLRPGDPVGVEDPGWAASLDLVAAHGLSVVPIPVDDDGPTPQGLRAALQKGVKAVIVTTRAQNPTGAAVTAQRARQLAVELKDRDVLLIEDDHAAELAAVPLASLAGVTPRWVFLRSASKPYGPDLRIAVLAGDPATVARVEGRRRLSAGWVSTVLQRTLVRLWETADTSAAAREYDARRDALVAALRARGFTAHGRTGINVWIPVDDETRVLTALRDSGYAVAPGSLHRVASPPGVRVTIANVTQADIEPFADAFAAAASGRRWTV</sequence>
<evidence type="ECO:0000256" key="4">
    <source>
        <dbReference type="ARBA" id="ARBA00023125"/>
    </source>
</evidence>
<dbReference type="PANTHER" id="PTHR46577:SF1">
    <property type="entry name" value="HTH-TYPE TRANSCRIPTIONAL REGULATORY PROTEIN GABR"/>
    <property type="match status" value="1"/>
</dbReference>
<reference evidence="9" key="1">
    <citation type="journal article" date="2019" name="Int. J. Syst. Evol. Microbiol.">
        <title>The Global Catalogue of Microorganisms (GCM) 10K type strain sequencing project: providing services to taxonomists for standard genome sequencing and annotation.</title>
        <authorList>
            <consortium name="The Broad Institute Genomics Platform"/>
            <consortium name="The Broad Institute Genome Sequencing Center for Infectious Disease"/>
            <person name="Wu L."/>
            <person name="Ma J."/>
        </authorList>
    </citation>
    <scope>NUCLEOTIDE SEQUENCE [LARGE SCALE GENOMIC DNA]</scope>
    <source>
        <strain evidence="9">CGMCC 4.7289</strain>
    </source>
</reference>
<keyword evidence="8" id="KW-0032">Aminotransferase</keyword>
<evidence type="ECO:0000313" key="9">
    <source>
        <dbReference type="Proteomes" id="UP001595816"/>
    </source>
</evidence>
<evidence type="ECO:0000256" key="5">
    <source>
        <dbReference type="ARBA" id="ARBA00023163"/>
    </source>
</evidence>
<dbReference type="InterPro" id="IPR015424">
    <property type="entry name" value="PyrdxlP-dep_Trfase"/>
</dbReference>
<dbReference type="RefSeq" id="WP_253756754.1">
    <property type="nucleotide sequence ID" value="NZ_JAMZDZ010000001.1"/>
</dbReference>
<keyword evidence="9" id="KW-1185">Reference proteome</keyword>
<dbReference type="CDD" id="cd00609">
    <property type="entry name" value="AAT_like"/>
    <property type="match status" value="1"/>
</dbReference>
<keyword evidence="2" id="KW-0663">Pyridoxal phosphate</keyword>
<keyword evidence="3" id="KW-0805">Transcription regulation</keyword>
<gene>
    <name evidence="8" type="ORF">ACFOZ4_10355</name>
</gene>
<dbReference type="InterPro" id="IPR051446">
    <property type="entry name" value="HTH_trans_reg/aminotransferase"/>
</dbReference>
<dbReference type="InterPro" id="IPR004839">
    <property type="entry name" value="Aminotransferase_I/II_large"/>
</dbReference>
<evidence type="ECO:0000256" key="3">
    <source>
        <dbReference type="ARBA" id="ARBA00023015"/>
    </source>
</evidence>
<evidence type="ECO:0000313" key="8">
    <source>
        <dbReference type="EMBL" id="MFC4131004.1"/>
    </source>
</evidence>
<feature type="region of interest" description="Disordered" evidence="6">
    <location>
        <begin position="68"/>
        <end position="88"/>
    </location>
</feature>
<dbReference type="InterPro" id="IPR015421">
    <property type="entry name" value="PyrdxlP-dep_Trfase_major"/>
</dbReference>
<dbReference type="GO" id="GO:0008483">
    <property type="term" value="F:transaminase activity"/>
    <property type="evidence" value="ECO:0007669"/>
    <property type="project" value="UniProtKB-KW"/>
</dbReference>
<evidence type="ECO:0000256" key="2">
    <source>
        <dbReference type="ARBA" id="ARBA00022898"/>
    </source>
</evidence>
<comment type="similarity">
    <text evidence="1">In the C-terminal section; belongs to the class-I pyridoxal-phosphate-dependent aminotransferase family.</text>
</comment>
<keyword evidence="5" id="KW-0804">Transcription</keyword>
<dbReference type="Pfam" id="PF00155">
    <property type="entry name" value="Aminotran_1_2"/>
    <property type="match status" value="1"/>
</dbReference>
<dbReference type="Proteomes" id="UP001595816">
    <property type="component" value="Unassembled WGS sequence"/>
</dbReference>
<dbReference type="Pfam" id="PF00392">
    <property type="entry name" value="GntR"/>
    <property type="match status" value="1"/>
</dbReference>
<dbReference type="SUPFAM" id="SSF46785">
    <property type="entry name" value="Winged helix' DNA-binding domain"/>
    <property type="match status" value="1"/>
</dbReference>
<dbReference type="SMART" id="SM00345">
    <property type="entry name" value="HTH_GNTR"/>
    <property type="match status" value="1"/>
</dbReference>
<dbReference type="SUPFAM" id="SSF53383">
    <property type="entry name" value="PLP-dependent transferases"/>
    <property type="match status" value="1"/>
</dbReference>
<dbReference type="Gene3D" id="1.10.10.10">
    <property type="entry name" value="Winged helix-like DNA-binding domain superfamily/Winged helix DNA-binding domain"/>
    <property type="match status" value="1"/>
</dbReference>
<dbReference type="Gene3D" id="3.40.640.10">
    <property type="entry name" value="Type I PLP-dependent aspartate aminotransferase-like (Major domain)"/>
    <property type="match status" value="1"/>
</dbReference>
<accession>A0ABV8LL42</accession>
<dbReference type="EMBL" id="JBHSAY010000005">
    <property type="protein sequence ID" value="MFC4131004.1"/>
    <property type="molecule type" value="Genomic_DNA"/>
</dbReference>
<keyword evidence="8" id="KW-0808">Transferase</keyword>
<dbReference type="InterPro" id="IPR000524">
    <property type="entry name" value="Tscrpt_reg_HTH_GntR"/>
</dbReference>
<protein>
    <submittedName>
        <fullName evidence="8">Aminotransferase class I/II-fold pyridoxal phosphate-dependent enzyme</fullName>
    </submittedName>
</protein>
<evidence type="ECO:0000259" key="7">
    <source>
        <dbReference type="PROSITE" id="PS50949"/>
    </source>
</evidence>
<dbReference type="InterPro" id="IPR036390">
    <property type="entry name" value="WH_DNA-bd_sf"/>
</dbReference>
<dbReference type="InterPro" id="IPR036388">
    <property type="entry name" value="WH-like_DNA-bd_sf"/>
</dbReference>
<evidence type="ECO:0000256" key="6">
    <source>
        <dbReference type="SAM" id="MobiDB-lite"/>
    </source>
</evidence>
<feature type="domain" description="HTH gntR-type" evidence="7">
    <location>
        <begin position="9"/>
        <end position="77"/>
    </location>
</feature>
<evidence type="ECO:0000256" key="1">
    <source>
        <dbReference type="ARBA" id="ARBA00005384"/>
    </source>
</evidence>
<dbReference type="PANTHER" id="PTHR46577">
    <property type="entry name" value="HTH-TYPE TRANSCRIPTIONAL REGULATORY PROTEIN GABR"/>
    <property type="match status" value="1"/>
</dbReference>
<name>A0ABV8LL42_9ACTN</name>
<organism evidence="8 9">
    <name type="scientific">Hamadaea flava</name>
    <dbReference type="NCBI Taxonomy" id="1742688"/>
    <lineage>
        <taxon>Bacteria</taxon>
        <taxon>Bacillati</taxon>
        <taxon>Actinomycetota</taxon>
        <taxon>Actinomycetes</taxon>
        <taxon>Micromonosporales</taxon>
        <taxon>Micromonosporaceae</taxon>
        <taxon>Hamadaea</taxon>
    </lineage>
</organism>